<dbReference type="EMBL" id="OX597828">
    <property type="protein sequence ID" value="CAI9733663.1"/>
    <property type="molecule type" value="Genomic_DNA"/>
</dbReference>
<gene>
    <name evidence="2" type="ORF">OCTVUL_1B009735</name>
    <name evidence="3" type="ORF">OCTVUL_1B018745</name>
</gene>
<keyword evidence="4" id="KW-1185">Reference proteome</keyword>
<organism evidence="2 4">
    <name type="scientific">Octopus vulgaris</name>
    <name type="common">Common octopus</name>
    <dbReference type="NCBI Taxonomy" id="6645"/>
    <lineage>
        <taxon>Eukaryota</taxon>
        <taxon>Metazoa</taxon>
        <taxon>Spiralia</taxon>
        <taxon>Lophotrochozoa</taxon>
        <taxon>Mollusca</taxon>
        <taxon>Cephalopoda</taxon>
        <taxon>Coleoidea</taxon>
        <taxon>Octopodiformes</taxon>
        <taxon>Octopoda</taxon>
        <taxon>Incirrata</taxon>
        <taxon>Octopodidae</taxon>
        <taxon>Octopus</taxon>
    </lineage>
</organism>
<evidence type="ECO:0000256" key="1">
    <source>
        <dbReference type="SAM" id="MobiDB-lite"/>
    </source>
</evidence>
<feature type="compositionally biased region" description="Polar residues" evidence="1">
    <location>
        <begin position="67"/>
        <end position="83"/>
    </location>
</feature>
<sequence>MVTKSKSEERRWYGNLHKDFPLLPTMIGRRQQEEKKEEEVKNQEKKEEEVKNQEKKKEGERKERVKSSSLHGNYNSKQNNIETSGGEAANKSRVDSEKEIFENITADNTIKTKQLKYPSKLRDKTIKDHKIRS</sequence>
<accession>A0AA36BGJ8</accession>
<protein>
    <submittedName>
        <fullName evidence="2">Uncharacterized protein</fullName>
    </submittedName>
</protein>
<dbReference type="AlphaFoldDB" id="A0AA36BGJ8"/>
<feature type="compositionally biased region" description="Basic and acidic residues" evidence="1">
    <location>
        <begin position="30"/>
        <end position="66"/>
    </location>
</feature>
<evidence type="ECO:0000313" key="3">
    <source>
        <dbReference type="EMBL" id="CAI9733664.1"/>
    </source>
</evidence>
<reference evidence="2" key="1">
    <citation type="submission" date="2023-08" db="EMBL/GenBank/DDBJ databases">
        <authorList>
            <person name="Alioto T."/>
            <person name="Alioto T."/>
            <person name="Gomez Garrido J."/>
        </authorList>
    </citation>
    <scope>NUCLEOTIDE SEQUENCE</scope>
</reference>
<dbReference type="EMBL" id="OX597828">
    <property type="protein sequence ID" value="CAI9733664.1"/>
    <property type="molecule type" value="Genomic_DNA"/>
</dbReference>
<feature type="region of interest" description="Disordered" evidence="1">
    <location>
        <begin position="1"/>
        <end position="96"/>
    </location>
</feature>
<evidence type="ECO:0000313" key="2">
    <source>
        <dbReference type="EMBL" id="CAI9733663.1"/>
    </source>
</evidence>
<evidence type="ECO:0000313" key="4">
    <source>
        <dbReference type="Proteomes" id="UP001162480"/>
    </source>
</evidence>
<feature type="compositionally biased region" description="Basic and acidic residues" evidence="1">
    <location>
        <begin position="1"/>
        <end position="20"/>
    </location>
</feature>
<name>A0AA36BGJ8_OCTVU</name>
<dbReference type="Proteomes" id="UP001162480">
    <property type="component" value="Chromosome 15"/>
</dbReference>
<proteinExistence type="predicted"/>